<sequence length="79" mass="8599">MLIPERENEPCFNLSGRVLVRGRAALPSFDSAESRVNCPAMVLSLVKANFFRGQVAGYAAHLGIAGYRSTRALLLVVHL</sequence>
<name>A0A0D9P9A7_METAN</name>
<dbReference type="EMBL" id="KE384726">
    <property type="protein sequence ID" value="KJK81395.1"/>
    <property type="molecule type" value="Genomic_DNA"/>
</dbReference>
<organism evidence="1 2">
    <name type="scientific">Metarhizium anisopliae BRIP 53293</name>
    <dbReference type="NCBI Taxonomy" id="1291518"/>
    <lineage>
        <taxon>Eukaryota</taxon>
        <taxon>Fungi</taxon>
        <taxon>Dikarya</taxon>
        <taxon>Ascomycota</taxon>
        <taxon>Pezizomycotina</taxon>
        <taxon>Sordariomycetes</taxon>
        <taxon>Hypocreomycetidae</taxon>
        <taxon>Hypocreales</taxon>
        <taxon>Clavicipitaceae</taxon>
        <taxon>Metarhizium</taxon>
    </lineage>
</organism>
<proteinExistence type="predicted"/>
<evidence type="ECO:0000313" key="1">
    <source>
        <dbReference type="EMBL" id="KJK81395.1"/>
    </source>
</evidence>
<dbReference type="AlphaFoldDB" id="A0A0D9P9A7"/>
<accession>A0A0D9P9A7</accession>
<dbReference type="Proteomes" id="UP000054544">
    <property type="component" value="Unassembled WGS sequence"/>
</dbReference>
<protein>
    <submittedName>
        <fullName evidence="1">Uncharacterized protein</fullName>
    </submittedName>
</protein>
<gene>
    <name evidence="1" type="ORF">H634G_03415</name>
</gene>
<keyword evidence="2" id="KW-1185">Reference proteome</keyword>
<reference evidence="2" key="1">
    <citation type="journal article" date="2014" name="BMC Genomics">
        <title>The genome sequence of the biocontrol fungus Metarhizium anisopliae and comparative genomics of Metarhizium species.</title>
        <authorList>
            <person name="Pattemore J.A."/>
            <person name="Hane J.K."/>
            <person name="Williams A.H."/>
            <person name="Wilson B.A."/>
            <person name="Stodart B.J."/>
            <person name="Ash G.J."/>
        </authorList>
    </citation>
    <scope>NUCLEOTIDE SEQUENCE [LARGE SCALE GENOMIC DNA]</scope>
    <source>
        <strain evidence="2">BRIP 53293</strain>
    </source>
</reference>
<evidence type="ECO:0000313" key="2">
    <source>
        <dbReference type="Proteomes" id="UP000054544"/>
    </source>
</evidence>